<protein>
    <submittedName>
        <fullName evidence="2">Uncharacterized protein</fullName>
    </submittedName>
</protein>
<sequence length="175" mass="19620">MVGKIHHPLRNCKYEKKKPGSHDANPAAPHTEVGRALVLVEVSRRSVETGAAAGRAMMTGTHPRRLAPADMMRSDIFAPRLRRIERRFLAGGLFRSFGGRSRWAATALSVFRRGAGTRHLHRLQHEGMERRVHIRAAHATSLRYRDSRLHLVPFQKNTAPPIGAGRVGNIYKKTL</sequence>
<gene>
    <name evidence="2" type="ORF">A2943_02765</name>
</gene>
<evidence type="ECO:0000313" key="3">
    <source>
        <dbReference type="Proteomes" id="UP000176185"/>
    </source>
</evidence>
<dbReference type="Proteomes" id="UP000176185">
    <property type="component" value="Unassembled WGS sequence"/>
</dbReference>
<feature type="compositionally biased region" description="Basic residues" evidence="1">
    <location>
        <begin position="1"/>
        <end position="10"/>
    </location>
</feature>
<comment type="caution">
    <text evidence="2">The sequence shown here is derived from an EMBL/GenBank/DDBJ whole genome shotgun (WGS) entry which is preliminary data.</text>
</comment>
<name>A0A1F4XGS9_9BACT</name>
<feature type="compositionally biased region" description="Basic and acidic residues" evidence="1">
    <location>
        <begin position="12"/>
        <end position="21"/>
    </location>
</feature>
<reference evidence="2 3" key="1">
    <citation type="journal article" date="2016" name="Nat. Commun.">
        <title>Thousands of microbial genomes shed light on interconnected biogeochemical processes in an aquifer system.</title>
        <authorList>
            <person name="Anantharaman K."/>
            <person name="Brown C.T."/>
            <person name="Hug L.A."/>
            <person name="Sharon I."/>
            <person name="Castelle C.J."/>
            <person name="Probst A.J."/>
            <person name="Thomas B.C."/>
            <person name="Singh A."/>
            <person name="Wilkins M.J."/>
            <person name="Karaoz U."/>
            <person name="Brodie E.L."/>
            <person name="Williams K.H."/>
            <person name="Hubbard S.S."/>
            <person name="Banfield J.F."/>
        </authorList>
    </citation>
    <scope>NUCLEOTIDE SEQUENCE [LARGE SCALE GENOMIC DNA]</scope>
</reference>
<proteinExistence type="predicted"/>
<evidence type="ECO:0000256" key="1">
    <source>
        <dbReference type="SAM" id="MobiDB-lite"/>
    </source>
</evidence>
<dbReference type="EMBL" id="MEWX01000014">
    <property type="protein sequence ID" value="OGC80776.1"/>
    <property type="molecule type" value="Genomic_DNA"/>
</dbReference>
<accession>A0A1F4XGS9</accession>
<dbReference type="AlphaFoldDB" id="A0A1F4XGS9"/>
<feature type="region of interest" description="Disordered" evidence="1">
    <location>
        <begin position="1"/>
        <end position="30"/>
    </location>
</feature>
<organism evidence="2 3">
    <name type="scientific">Candidatus Adlerbacteria bacterium RIFCSPLOWO2_01_FULL_51_16</name>
    <dbReference type="NCBI Taxonomy" id="1797243"/>
    <lineage>
        <taxon>Bacteria</taxon>
        <taxon>Candidatus Adleribacteriota</taxon>
    </lineage>
</organism>
<evidence type="ECO:0000313" key="2">
    <source>
        <dbReference type="EMBL" id="OGC80776.1"/>
    </source>
</evidence>